<name>A0ABN8CR78_9STRA</name>
<protein>
    <recommendedName>
        <fullName evidence="5">Copper transporter</fullName>
    </recommendedName>
</protein>
<comment type="caution">
    <text evidence="3">The sequence shown here is derived from an EMBL/GenBank/DDBJ whole genome shotgun (WGS) entry which is preliminary data.</text>
</comment>
<evidence type="ECO:0000313" key="3">
    <source>
        <dbReference type="EMBL" id="CAH0515467.1"/>
    </source>
</evidence>
<evidence type="ECO:0000256" key="1">
    <source>
        <dbReference type="SAM" id="MobiDB-lite"/>
    </source>
</evidence>
<organism evidence="3 4">
    <name type="scientific">Peronospora belbahrii</name>
    <dbReference type="NCBI Taxonomy" id="622444"/>
    <lineage>
        <taxon>Eukaryota</taxon>
        <taxon>Sar</taxon>
        <taxon>Stramenopiles</taxon>
        <taxon>Oomycota</taxon>
        <taxon>Peronosporomycetes</taxon>
        <taxon>Peronosporales</taxon>
        <taxon>Peronosporaceae</taxon>
        <taxon>Peronospora</taxon>
    </lineage>
</organism>
<sequence length="111" mass="12705">MVDEADWLRDLAALASLTVTVHYVLGIYGLLGALLIFVYLEHGPSITQQLKLHERMEERTSSALSDNASTEENDQEQRDQEDPQDTETQQQQRSSNTRKENMTKCNEKHTL</sequence>
<evidence type="ECO:0008006" key="5">
    <source>
        <dbReference type="Google" id="ProtNLM"/>
    </source>
</evidence>
<keyword evidence="2" id="KW-0472">Membrane</keyword>
<feature type="region of interest" description="Disordered" evidence="1">
    <location>
        <begin position="51"/>
        <end position="111"/>
    </location>
</feature>
<keyword evidence="4" id="KW-1185">Reference proteome</keyword>
<keyword evidence="2" id="KW-0812">Transmembrane</keyword>
<reference evidence="3 4" key="1">
    <citation type="submission" date="2021-11" db="EMBL/GenBank/DDBJ databases">
        <authorList>
            <person name="Islam A."/>
            <person name="Islam S."/>
            <person name="Flora M.S."/>
            <person name="Rahman M."/>
            <person name="Ziaur R.M."/>
            <person name="Epstein J.H."/>
            <person name="Hassan M."/>
            <person name="Klassen M."/>
            <person name="Woodard K."/>
            <person name="Webb A."/>
            <person name="Webby R.J."/>
            <person name="El Zowalaty M.E."/>
        </authorList>
    </citation>
    <scope>NUCLEOTIDE SEQUENCE [LARGE SCALE GENOMIC DNA]</scope>
    <source>
        <strain evidence="3">Pbs1</strain>
    </source>
</reference>
<proteinExistence type="predicted"/>
<evidence type="ECO:0000256" key="2">
    <source>
        <dbReference type="SAM" id="Phobius"/>
    </source>
</evidence>
<gene>
    <name evidence="3" type="ORF">PBS001_LOCUS2177</name>
</gene>
<dbReference type="Proteomes" id="UP001158986">
    <property type="component" value="Unassembled WGS sequence"/>
</dbReference>
<accession>A0ABN8CR78</accession>
<evidence type="ECO:0000313" key="4">
    <source>
        <dbReference type="Proteomes" id="UP001158986"/>
    </source>
</evidence>
<feature type="compositionally biased region" description="Basic and acidic residues" evidence="1">
    <location>
        <begin position="97"/>
        <end position="111"/>
    </location>
</feature>
<keyword evidence="2" id="KW-1133">Transmembrane helix</keyword>
<feature type="compositionally biased region" description="Basic and acidic residues" evidence="1">
    <location>
        <begin position="51"/>
        <end position="60"/>
    </location>
</feature>
<dbReference type="EMBL" id="CAKLCB010000112">
    <property type="protein sequence ID" value="CAH0515467.1"/>
    <property type="molecule type" value="Genomic_DNA"/>
</dbReference>
<feature type="transmembrane region" description="Helical" evidence="2">
    <location>
        <begin position="20"/>
        <end position="40"/>
    </location>
</feature>